<evidence type="ECO:0000313" key="3">
    <source>
        <dbReference type="Proteomes" id="UP000034846"/>
    </source>
</evidence>
<dbReference type="EMBL" id="LCRD01000064">
    <property type="protein sequence ID" value="KKW28682.1"/>
    <property type="molecule type" value="Genomic_DNA"/>
</dbReference>
<protein>
    <submittedName>
        <fullName evidence="2">Uncharacterized protein</fullName>
    </submittedName>
</protein>
<evidence type="ECO:0000256" key="1">
    <source>
        <dbReference type="SAM" id="Phobius"/>
    </source>
</evidence>
<evidence type="ECO:0000313" key="2">
    <source>
        <dbReference type="EMBL" id="KKW28682.1"/>
    </source>
</evidence>
<feature type="transmembrane region" description="Helical" evidence="1">
    <location>
        <begin position="52"/>
        <end position="71"/>
    </location>
</feature>
<gene>
    <name evidence="2" type="ORF">UY72_C0064G0010</name>
</gene>
<dbReference type="Proteomes" id="UP000034846">
    <property type="component" value="Unassembled WGS sequence"/>
</dbReference>
<keyword evidence="1" id="KW-0812">Transmembrane</keyword>
<name>A0A0G1ZKX9_9BACT</name>
<dbReference type="AlphaFoldDB" id="A0A0G1ZKX9"/>
<feature type="transmembrane region" description="Helical" evidence="1">
    <location>
        <begin position="20"/>
        <end position="40"/>
    </location>
</feature>
<sequence>MRSMFIALRDAMLVILNDKLQLSILLMVTATCTILQKYVAMLSIEWATIRSPLSIVCMVAANGLLLIYGLLTVGWELGWPPRHFFFIIEKRES</sequence>
<proteinExistence type="predicted"/>
<reference evidence="2 3" key="1">
    <citation type="journal article" date="2015" name="Nature">
        <title>rRNA introns, odd ribosomes, and small enigmatic genomes across a large radiation of phyla.</title>
        <authorList>
            <person name="Brown C.T."/>
            <person name="Hug L.A."/>
            <person name="Thomas B.C."/>
            <person name="Sharon I."/>
            <person name="Castelle C.J."/>
            <person name="Singh A."/>
            <person name="Wilkins M.J."/>
            <person name="Williams K.H."/>
            <person name="Banfield J.F."/>
        </authorList>
    </citation>
    <scope>NUCLEOTIDE SEQUENCE [LARGE SCALE GENOMIC DNA]</scope>
</reference>
<keyword evidence="1" id="KW-1133">Transmembrane helix</keyword>
<keyword evidence="1" id="KW-0472">Membrane</keyword>
<comment type="caution">
    <text evidence="2">The sequence shown here is derived from an EMBL/GenBank/DDBJ whole genome shotgun (WGS) entry which is preliminary data.</text>
</comment>
<accession>A0A0G1ZKX9</accession>
<organism evidence="2 3">
    <name type="scientific">Candidatus Uhrbacteria bacterium GW2011_GWD2_52_7</name>
    <dbReference type="NCBI Taxonomy" id="1618989"/>
    <lineage>
        <taxon>Bacteria</taxon>
        <taxon>Candidatus Uhriibacteriota</taxon>
    </lineage>
</organism>